<protein>
    <recommendedName>
        <fullName evidence="10">Flagellar protein FliL</fullName>
    </recommendedName>
</protein>
<gene>
    <name evidence="11" type="ORF">LC087_05045</name>
</gene>
<evidence type="ECO:0000256" key="5">
    <source>
        <dbReference type="ARBA" id="ARBA00022500"/>
    </source>
</evidence>
<keyword evidence="12" id="KW-1185">Reference proteome</keyword>
<keyword evidence="9 10" id="KW-0472">Membrane</keyword>
<evidence type="ECO:0000313" key="11">
    <source>
        <dbReference type="EMBL" id="WLR43533.1"/>
    </source>
</evidence>
<comment type="similarity">
    <text evidence="3 10">Belongs to the FliL family.</text>
</comment>
<evidence type="ECO:0000256" key="9">
    <source>
        <dbReference type="ARBA" id="ARBA00023136"/>
    </source>
</evidence>
<keyword evidence="7 10" id="KW-0283">Flagellar rotation</keyword>
<dbReference type="Pfam" id="PF03748">
    <property type="entry name" value="FliL"/>
    <property type="match status" value="1"/>
</dbReference>
<evidence type="ECO:0000256" key="7">
    <source>
        <dbReference type="ARBA" id="ARBA00022779"/>
    </source>
</evidence>
<dbReference type="RefSeq" id="WP_306020212.1">
    <property type="nucleotide sequence ID" value="NZ_CP129013.1"/>
</dbReference>
<keyword evidence="11" id="KW-0966">Cell projection</keyword>
<proteinExistence type="inferred from homology"/>
<reference evidence="11 12" key="1">
    <citation type="submission" date="2023-06" db="EMBL/GenBank/DDBJ databases">
        <title>Five Gram-positive bacteria isolated from mangrove sediments in Shenzhen, Guangdong, China.</title>
        <authorList>
            <person name="Yu S."/>
            <person name="Zheng W."/>
            <person name="Huang Y."/>
        </authorList>
    </citation>
    <scope>NUCLEOTIDE SEQUENCE [LARGE SCALE GENOMIC DNA]</scope>
    <source>
        <strain evidence="11 12">SaN35-3</strain>
    </source>
</reference>
<keyword evidence="11" id="KW-0282">Flagellum</keyword>
<keyword evidence="6" id="KW-0812">Transmembrane</keyword>
<evidence type="ECO:0000256" key="2">
    <source>
        <dbReference type="ARBA" id="ARBA00004162"/>
    </source>
</evidence>
<comment type="function">
    <text evidence="1 10">Controls the rotational direction of flagella during chemotaxis.</text>
</comment>
<evidence type="ECO:0000256" key="4">
    <source>
        <dbReference type="ARBA" id="ARBA00022475"/>
    </source>
</evidence>
<accession>A0ABY9JYW1</accession>
<evidence type="ECO:0000256" key="8">
    <source>
        <dbReference type="ARBA" id="ARBA00022989"/>
    </source>
</evidence>
<name>A0ABY9JYW1_9BACI</name>
<organism evidence="11 12">
    <name type="scientific">Bacillus carboniphilus</name>
    <dbReference type="NCBI Taxonomy" id="86663"/>
    <lineage>
        <taxon>Bacteria</taxon>
        <taxon>Bacillati</taxon>
        <taxon>Bacillota</taxon>
        <taxon>Bacilli</taxon>
        <taxon>Bacillales</taxon>
        <taxon>Bacillaceae</taxon>
        <taxon>Bacillus</taxon>
    </lineage>
</organism>
<comment type="subcellular location">
    <subcellularLocation>
        <location evidence="2">Cell membrane</location>
        <topology evidence="2">Single-pass membrane protein</topology>
    </subcellularLocation>
</comment>
<sequence>MTKDELKSAEGKQKYEENLSEEIDGLMETGQVNEIYMTSFIVQ</sequence>
<dbReference type="InterPro" id="IPR005503">
    <property type="entry name" value="FliL"/>
</dbReference>
<dbReference type="EMBL" id="CP129013">
    <property type="protein sequence ID" value="WLR43533.1"/>
    <property type="molecule type" value="Genomic_DNA"/>
</dbReference>
<keyword evidence="8" id="KW-1133">Transmembrane helix</keyword>
<evidence type="ECO:0000256" key="10">
    <source>
        <dbReference type="RuleBase" id="RU364125"/>
    </source>
</evidence>
<evidence type="ECO:0000256" key="6">
    <source>
        <dbReference type="ARBA" id="ARBA00022692"/>
    </source>
</evidence>
<evidence type="ECO:0000256" key="1">
    <source>
        <dbReference type="ARBA" id="ARBA00002254"/>
    </source>
</evidence>
<dbReference type="Proteomes" id="UP001197974">
    <property type="component" value="Chromosome"/>
</dbReference>
<keyword evidence="11" id="KW-0969">Cilium</keyword>
<evidence type="ECO:0000256" key="3">
    <source>
        <dbReference type="ARBA" id="ARBA00008281"/>
    </source>
</evidence>
<evidence type="ECO:0000313" key="12">
    <source>
        <dbReference type="Proteomes" id="UP001197974"/>
    </source>
</evidence>
<keyword evidence="5 10" id="KW-0145">Chemotaxis</keyword>
<keyword evidence="4 10" id="KW-1003">Cell membrane</keyword>